<dbReference type="AlphaFoldDB" id="A0A7M1SQH8"/>
<feature type="domain" description="CN hydrolase" evidence="2">
    <location>
        <begin position="5"/>
        <end position="246"/>
    </location>
</feature>
<keyword evidence="4" id="KW-1185">Reference proteome</keyword>
<reference evidence="3 4" key="1">
    <citation type="submission" date="2020-10" db="EMBL/GenBank/DDBJ databases">
        <title>Haloactinobacterium sp. RN3S43, a bacterium isolated from saline soil.</title>
        <authorList>
            <person name="Sun J.-Q."/>
        </authorList>
    </citation>
    <scope>NUCLEOTIDE SEQUENCE [LARGE SCALE GENOMIC DNA]</scope>
    <source>
        <strain evidence="3 4">RN3S43</strain>
    </source>
</reference>
<dbReference type="GO" id="GO:0016811">
    <property type="term" value="F:hydrolase activity, acting on carbon-nitrogen (but not peptide) bonds, in linear amides"/>
    <property type="evidence" value="ECO:0007669"/>
    <property type="project" value="UniProtKB-ARBA"/>
</dbReference>
<protein>
    <submittedName>
        <fullName evidence="3">Carbon-nitrogen hydrolase family protein</fullName>
    </submittedName>
</protein>
<dbReference type="Gene3D" id="3.60.110.10">
    <property type="entry name" value="Carbon-nitrogen hydrolase"/>
    <property type="match status" value="1"/>
</dbReference>
<name>A0A7M1SQH8_9MICO</name>
<dbReference type="PANTHER" id="PTHR43674:SF2">
    <property type="entry name" value="BETA-UREIDOPROPIONASE"/>
    <property type="match status" value="1"/>
</dbReference>
<dbReference type="Pfam" id="PF00795">
    <property type="entry name" value="CN_hydrolase"/>
    <property type="match status" value="1"/>
</dbReference>
<dbReference type="RefSeq" id="WP_193496496.1">
    <property type="nucleotide sequence ID" value="NZ_CP063169.1"/>
</dbReference>
<dbReference type="CDD" id="cd07197">
    <property type="entry name" value="nitrilase"/>
    <property type="match status" value="1"/>
</dbReference>
<accession>A0A7M1SQH8</accession>
<dbReference type="KEGG" id="halt:IM660_14360"/>
<keyword evidence="1 3" id="KW-0378">Hydrolase</keyword>
<dbReference type="PANTHER" id="PTHR43674">
    <property type="entry name" value="NITRILASE C965.09-RELATED"/>
    <property type="match status" value="1"/>
</dbReference>
<dbReference type="Proteomes" id="UP000593758">
    <property type="component" value="Chromosome"/>
</dbReference>
<dbReference type="EMBL" id="CP063169">
    <property type="protein sequence ID" value="QOR69828.1"/>
    <property type="molecule type" value="Genomic_DNA"/>
</dbReference>
<evidence type="ECO:0000256" key="1">
    <source>
        <dbReference type="ARBA" id="ARBA00022801"/>
    </source>
</evidence>
<dbReference type="InterPro" id="IPR050345">
    <property type="entry name" value="Aliph_Amidase/BUP"/>
</dbReference>
<evidence type="ECO:0000259" key="2">
    <source>
        <dbReference type="PROSITE" id="PS50263"/>
    </source>
</evidence>
<organism evidence="3 4">
    <name type="scientific">Ruania alkalisoli</name>
    <dbReference type="NCBI Taxonomy" id="2779775"/>
    <lineage>
        <taxon>Bacteria</taxon>
        <taxon>Bacillati</taxon>
        <taxon>Actinomycetota</taxon>
        <taxon>Actinomycetes</taxon>
        <taxon>Micrococcales</taxon>
        <taxon>Ruaniaceae</taxon>
        <taxon>Ruania</taxon>
    </lineage>
</organism>
<sequence length="327" mass="36502">MARHVTVSSVSAYPFVADPSTSHKALLDALISFWRDRIATVLPDRPDLIVLPEHGDRPLAHWYPLQHFPIEQIADFTAYKGNLLRDALSEVAAEHRTRIAYSGYRIDDGDRLRNSTQLIGTDGSVVGAYNKNYLTIPEHRDRGVTYGEQMQVIETDIGRIAPVICFDLNFEQGLAELAPLRPEIILFSSAYHGGFMQQYWAYTCRSYFVGSVQPPNPSAIISPVGDIVASSTNYYPDVTTRINLDYAVIHIDENHRRFADIKRAYGPKVRIHDPGQVGFVLLTSESENLSVAEVMAEFGLVDIDDYFGRSEGARRRSLTAGPVVKSG</sequence>
<dbReference type="PROSITE" id="PS50263">
    <property type="entry name" value="CN_HYDROLASE"/>
    <property type="match status" value="1"/>
</dbReference>
<dbReference type="InterPro" id="IPR003010">
    <property type="entry name" value="C-N_Hydrolase"/>
</dbReference>
<evidence type="ECO:0000313" key="3">
    <source>
        <dbReference type="EMBL" id="QOR69828.1"/>
    </source>
</evidence>
<dbReference type="SUPFAM" id="SSF56317">
    <property type="entry name" value="Carbon-nitrogen hydrolase"/>
    <property type="match status" value="1"/>
</dbReference>
<gene>
    <name evidence="3" type="ORF">IM660_14360</name>
</gene>
<evidence type="ECO:0000313" key="4">
    <source>
        <dbReference type="Proteomes" id="UP000593758"/>
    </source>
</evidence>
<dbReference type="InterPro" id="IPR036526">
    <property type="entry name" value="C-N_Hydrolase_sf"/>
</dbReference>
<proteinExistence type="predicted"/>